<keyword evidence="4 7" id="KW-1133">Transmembrane helix</keyword>
<evidence type="ECO:0000256" key="6">
    <source>
        <dbReference type="ARBA" id="ARBA00023315"/>
    </source>
</evidence>
<dbReference type="InterPro" id="IPR039859">
    <property type="entry name" value="PFA4/ZDH16/20/ERF2-like"/>
</dbReference>
<dbReference type="GO" id="GO:0005794">
    <property type="term" value="C:Golgi apparatus"/>
    <property type="evidence" value="ECO:0007669"/>
    <property type="project" value="TreeGrafter"/>
</dbReference>
<dbReference type="GO" id="GO:0006612">
    <property type="term" value="P:protein targeting to membrane"/>
    <property type="evidence" value="ECO:0007669"/>
    <property type="project" value="TreeGrafter"/>
</dbReference>
<comment type="catalytic activity">
    <reaction evidence="7">
        <text>L-cysteinyl-[protein] + hexadecanoyl-CoA = S-hexadecanoyl-L-cysteinyl-[protein] + CoA</text>
        <dbReference type="Rhea" id="RHEA:36683"/>
        <dbReference type="Rhea" id="RHEA-COMP:10131"/>
        <dbReference type="Rhea" id="RHEA-COMP:11032"/>
        <dbReference type="ChEBI" id="CHEBI:29950"/>
        <dbReference type="ChEBI" id="CHEBI:57287"/>
        <dbReference type="ChEBI" id="CHEBI:57379"/>
        <dbReference type="ChEBI" id="CHEBI:74151"/>
        <dbReference type="EC" id="2.3.1.225"/>
    </reaction>
</comment>
<keyword evidence="6 7" id="KW-0012">Acyltransferase</keyword>
<feature type="transmembrane region" description="Helical" evidence="7">
    <location>
        <begin position="333"/>
        <end position="354"/>
    </location>
</feature>
<accession>A0A0L0FTQ4</accession>
<evidence type="ECO:0000256" key="2">
    <source>
        <dbReference type="ARBA" id="ARBA00022679"/>
    </source>
</evidence>
<dbReference type="Pfam" id="PF01529">
    <property type="entry name" value="DHHC"/>
    <property type="match status" value="1"/>
</dbReference>
<evidence type="ECO:0000259" key="9">
    <source>
        <dbReference type="Pfam" id="PF01529"/>
    </source>
</evidence>
<feature type="compositionally biased region" description="Polar residues" evidence="8">
    <location>
        <begin position="135"/>
        <end position="145"/>
    </location>
</feature>
<dbReference type="GO" id="GO:0005783">
    <property type="term" value="C:endoplasmic reticulum"/>
    <property type="evidence" value="ECO:0007669"/>
    <property type="project" value="TreeGrafter"/>
</dbReference>
<dbReference type="STRING" id="667725.A0A0L0FTQ4"/>
<dbReference type="Proteomes" id="UP000054560">
    <property type="component" value="Unassembled WGS sequence"/>
</dbReference>
<protein>
    <recommendedName>
        <fullName evidence="7">Palmitoyltransferase</fullName>
        <ecNumber evidence="7">2.3.1.225</ecNumber>
    </recommendedName>
</protein>
<dbReference type="GeneID" id="25908800"/>
<sequence length="427" mass="47137">MKKVAFSSLSDESKKVILGSRPDGGQGQEQVQAGDEGQAQSMPQAGPSSSVGDEDQAHTGIDTEAQTEATQPETSWETRTSSLARTTLKFEDAPPVLTEKTECTHSMEGTSEPSATNKACLERSAATDTPIKHTGTPTEVESTGVSAPNTQIMSHDIPVALDANSAHPPPAMVAPLSTPLSGDILRSASSAPIDMDDIENLETKVTFRIPASEMKLDERGMLMYLKNDDNVHCPVRTITAERGGGVRLCRIEKLVKPDRTHHCSICRRCILRYDHHCPWIHNCVGFHNHKYFYLFLLYMFLICWWVFGTTLPYTIEWFTSGNLSDTKGGTYPISLSLTIIGAIFGIMVTGLFFFHTYLICVNKTTVEQNFAPNFTVSSKRSNVFNLGVYNNWKYIMGDKVWLWFLPLDGGRSGDGLAYPLPESKELA</sequence>
<dbReference type="AlphaFoldDB" id="A0A0L0FTQ4"/>
<dbReference type="GO" id="GO:0016020">
    <property type="term" value="C:membrane"/>
    <property type="evidence" value="ECO:0007669"/>
    <property type="project" value="UniProtKB-SubCell"/>
</dbReference>
<evidence type="ECO:0000256" key="8">
    <source>
        <dbReference type="SAM" id="MobiDB-lite"/>
    </source>
</evidence>
<evidence type="ECO:0000256" key="1">
    <source>
        <dbReference type="ARBA" id="ARBA00004141"/>
    </source>
</evidence>
<dbReference type="PANTHER" id="PTHR22883">
    <property type="entry name" value="ZINC FINGER DHHC DOMAIN CONTAINING PROTEIN"/>
    <property type="match status" value="1"/>
</dbReference>
<evidence type="ECO:0000313" key="10">
    <source>
        <dbReference type="EMBL" id="KNC79313.1"/>
    </source>
</evidence>
<keyword evidence="2 7" id="KW-0808">Transferase</keyword>
<feature type="compositionally biased region" description="Polar residues" evidence="8">
    <location>
        <begin position="75"/>
        <end position="85"/>
    </location>
</feature>
<gene>
    <name evidence="10" type="ORF">SARC_08296</name>
</gene>
<evidence type="ECO:0000256" key="5">
    <source>
        <dbReference type="ARBA" id="ARBA00023136"/>
    </source>
</evidence>
<feature type="domain" description="Palmitoyltransferase DHHC" evidence="9">
    <location>
        <begin position="247"/>
        <end position="368"/>
    </location>
</feature>
<evidence type="ECO:0000256" key="3">
    <source>
        <dbReference type="ARBA" id="ARBA00022692"/>
    </source>
</evidence>
<evidence type="ECO:0000256" key="4">
    <source>
        <dbReference type="ARBA" id="ARBA00022989"/>
    </source>
</evidence>
<feature type="transmembrane region" description="Helical" evidence="7">
    <location>
        <begin position="291"/>
        <end position="313"/>
    </location>
</feature>
<keyword evidence="3 7" id="KW-0812">Transmembrane</keyword>
<keyword evidence="11" id="KW-1185">Reference proteome</keyword>
<feature type="region of interest" description="Disordered" evidence="8">
    <location>
        <begin position="1"/>
        <end position="118"/>
    </location>
</feature>
<dbReference type="eggNOG" id="KOG1315">
    <property type="taxonomic scope" value="Eukaryota"/>
</dbReference>
<evidence type="ECO:0000313" key="11">
    <source>
        <dbReference type="Proteomes" id="UP000054560"/>
    </source>
</evidence>
<evidence type="ECO:0000256" key="7">
    <source>
        <dbReference type="RuleBase" id="RU079119"/>
    </source>
</evidence>
<proteinExistence type="inferred from homology"/>
<comment type="similarity">
    <text evidence="7">Belongs to the DHHC palmitoyltransferase family.</text>
</comment>
<dbReference type="EMBL" id="KQ242327">
    <property type="protein sequence ID" value="KNC79313.1"/>
    <property type="molecule type" value="Genomic_DNA"/>
</dbReference>
<dbReference type="OrthoDB" id="9909019at2759"/>
<comment type="subcellular location">
    <subcellularLocation>
        <location evidence="1">Membrane</location>
        <topology evidence="1">Multi-pass membrane protein</topology>
    </subcellularLocation>
</comment>
<dbReference type="InterPro" id="IPR001594">
    <property type="entry name" value="Palmitoyltrfase_DHHC"/>
</dbReference>
<feature type="region of interest" description="Disordered" evidence="8">
    <location>
        <begin position="126"/>
        <end position="145"/>
    </location>
</feature>
<organism evidence="10 11">
    <name type="scientific">Sphaeroforma arctica JP610</name>
    <dbReference type="NCBI Taxonomy" id="667725"/>
    <lineage>
        <taxon>Eukaryota</taxon>
        <taxon>Ichthyosporea</taxon>
        <taxon>Ichthyophonida</taxon>
        <taxon>Sphaeroforma</taxon>
    </lineage>
</organism>
<reference evidence="10 11" key="1">
    <citation type="submission" date="2011-02" db="EMBL/GenBank/DDBJ databases">
        <title>The Genome Sequence of Sphaeroforma arctica JP610.</title>
        <authorList>
            <consortium name="The Broad Institute Genome Sequencing Platform"/>
            <person name="Russ C."/>
            <person name="Cuomo C."/>
            <person name="Young S.K."/>
            <person name="Zeng Q."/>
            <person name="Gargeya S."/>
            <person name="Alvarado L."/>
            <person name="Berlin A."/>
            <person name="Chapman S.B."/>
            <person name="Chen Z."/>
            <person name="Freedman E."/>
            <person name="Gellesch M."/>
            <person name="Goldberg J."/>
            <person name="Griggs A."/>
            <person name="Gujja S."/>
            <person name="Heilman E."/>
            <person name="Heiman D."/>
            <person name="Howarth C."/>
            <person name="Mehta T."/>
            <person name="Neiman D."/>
            <person name="Pearson M."/>
            <person name="Roberts A."/>
            <person name="Saif S."/>
            <person name="Shea T."/>
            <person name="Shenoy N."/>
            <person name="Sisk P."/>
            <person name="Stolte C."/>
            <person name="Sykes S."/>
            <person name="White J."/>
            <person name="Yandava C."/>
            <person name="Burger G."/>
            <person name="Gray M.W."/>
            <person name="Holland P.W.H."/>
            <person name="King N."/>
            <person name="Lang F.B.F."/>
            <person name="Roger A.J."/>
            <person name="Ruiz-Trillo I."/>
            <person name="Haas B."/>
            <person name="Nusbaum C."/>
            <person name="Birren B."/>
        </authorList>
    </citation>
    <scope>NUCLEOTIDE SEQUENCE [LARGE SCALE GENOMIC DNA]</scope>
    <source>
        <strain evidence="10 11">JP610</strain>
    </source>
</reference>
<feature type="compositionally biased region" description="Polar residues" evidence="8">
    <location>
        <begin position="38"/>
        <end position="51"/>
    </location>
</feature>
<dbReference type="PANTHER" id="PTHR22883:SF147">
    <property type="entry name" value="PALMITOYLTRANSFERASE"/>
    <property type="match status" value="1"/>
</dbReference>
<keyword evidence="5 7" id="KW-0472">Membrane</keyword>
<feature type="compositionally biased region" description="Polar residues" evidence="8">
    <location>
        <begin position="107"/>
        <end position="117"/>
    </location>
</feature>
<feature type="compositionally biased region" description="Low complexity" evidence="8">
    <location>
        <begin position="63"/>
        <end position="74"/>
    </location>
</feature>
<comment type="domain">
    <text evidence="7">The DHHC domain is required for palmitoyltransferase activity.</text>
</comment>
<dbReference type="PROSITE" id="PS50216">
    <property type="entry name" value="DHHC"/>
    <property type="match status" value="1"/>
</dbReference>
<name>A0A0L0FTQ4_9EUKA</name>
<dbReference type="EC" id="2.3.1.225" evidence="7"/>
<dbReference type="GO" id="GO:0019706">
    <property type="term" value="F:protein-cysteine S-palmitoyltransferase activity"/>
    <property type="evidence" value="ECO:0007669"/>
    <property type="project" value="UniProtKB-EC"/>
</dbReference>
<dbReference type="RefSeq" id="XP_014153215.1">
    <property type="nucleotide sequence ID" value="XM_014297740.1"/>
</dbReference>